<keyword evidence="5" id="KW-1185">Reference proteome</keyword>
<organism evidence="4 5">
    <name type="scientific">Capsicum baccatum</name>
    <name type="common">Peruvian pepper</name>
    <dbReference type="NCBI Taxonomy" id="33114"/>
    <lineage>
        <taxon>Eukaryota</taxon>
        <taxon>Viridiplantae</taxon>
        <taxon>Streptophyta</taxon>
        <taxon>Embryophyta</taxon>
        <taxon>Tracheophyta</taxon>
        <taxon>Spermatophyta</taxon>
        <taxon>Magnoliopsida</taxon>
        <taxon>eudicotyledons</taxon>
        <taxon>Gunneridae</taxon>
        <taxon>Pentapetalae</taxon>
        <taxon>asterids</taxon>
        <taxon>lamiids</taxon>
        <taxon>Solanales</taxon>
        <taxon>Solanaceae</taxon>
        <taxon>Solanoideae</taxon>
        <taxon>Capsiceae</taxon>
        <taxon>Capsicum</taxon>
    </lineage>
</organism>
<proteinExistence type="predicted"/>
<evidence type="ECO:0000313" key="4">
    <source>
        <dbReference type="EMBL" id="PHT45674.1"/>
    </source>
</evidence>
<accession>A0A2G2WKA6</accession>
<dbReference type="AlphaFoldDB" id="A0A2G2WKA6"/>
<feature type="compositionally biased region" description="Basic and acidic residues" evidence="2">
    <location>
        <begin position="103"/>
        <end position="122"/>
    </location>
</feature>
<comment type="caution">
    <text evidence="4">The sequence shown here is derived from an EMBL/GenBank/DDBJ whole genome shotgun (WGS) entry which is preliminary data.</text>
</comment>
<evidence type="ECO:0000256" key="2">
    <source>
        <dbReference type="SAM" id="MobiDB-lite"/>
    </source>
</evidence>
<dbReference type="InterPro" id="IPR035897">
    <property type="entry name" value="Toll_tir_struct_dom_sf"/>
</dbReference>
<sequence length="263" mass="29840">MDRYGADNNIEFNRMISELTQGWDLVQQLQLHLNATNYNSSASPENTREFLLHNIQSKFDKALSMLQYNSTTGDNSNSIIANSNSLTIPVFGVSDSPRSSPPHSEDSDRDLESKDPHATRKRPEDLGRIFIAHLYKRLEDLRINAFRPDDVESERGKGEPISTKILEAIEESRIAITIFSKYYASSRRCLEELTKIMECVDNKGMKFFSVLYQSTASQVLCNFDQVMLAQLGIYGLNGSYMVEFLRLKDILCKAFNIAGLNCL</sequence>
<reference evidence="5" key="2">
    <citation type="journal article" date="2017" name="J. Anim. Genet.">
        <title>Multiple reference genome sequences of hot pepper reveal the massive evolution of plant disease resistance genes by retroduplication.</title>
        <authorList>
            <person name="Kim S."/>
            <person name="Park J."/>
            <person name="Yeom S.-I."/>
            <person name="Kim Y.-M."/>
            <person name="Seo E."/>
            <person name="Kim K.-T."/>
            <person name="Kim M.-S."/>
            <person name="Lee J.M."/>
            <person name="Cheong K."/>
            <person name="Shin H.-S."/>
            <person name="Kim S.-B."/>
            <person name="Han K."/>
            <person name="Lee J."/>
            <person name="Park M."/>
            <person name="Lee H.-A."/>
            <person name="Lee H.-Y."/>
            <person name="Lee Y."/>
            <person name="Oh S."/>
            <person name="Lee J.H."/>
            <person name="Choi E."/>
            <person name="Choi E."/>
            <person name="Lee S.E."/>
            <person name="Jeon J."/>
            <person name="Kim H."/>
            <person name="Choi G."/>
            <person name="Song H."/>
            <person name="Lee J."/>
            <person name="Lee S.-C."/>
            <person name="Kwon J.-K."/>
            <person name="Lee H.-Y."/>
            <person name="Koo N."/>
            <person name="Hong Y."/>
            <person name="Kim R.W."/>
            <person name="Kang W.-H."/>
            <person name="Huh J.H."/>
            <person name="Kang B.-C."/>
            <person name="Yang T.-J."/>
            <person name="Lee Y.-H."/>
            <person name="Bennetzen J.L."/>
            <person name="Choi D."/>
        </authorList>
    </citation>
    <scope>NUCLEOTIDE SEQUENCE [LARGE SCALE GENOMIC DNA]</scope>
    <source>
        <strain evidence="5">cv. PBC81</strain>
    </source>
</reference>
<dbReference type="PANTHER" id="PTHR32009">
    <property type="entry name" value="TMV RESISTANCE PROTEIN N-LIKE"/>
    <property type="match status" value="1"/>
</dbReference>
<gene>
    <name evidence="4" type="ORF">CQW23_14832</name>
</gene>
<feature type="region of interest" description="Disordered" evidence="2">
    <location>
        <begin position="91"/>
        <end position="122"/>
    </location>
</feature>
<evidence type="ECO:0000313" key="5">
    <source>
        <dbReference type="Proteomes" id="UP000224567"/>
    </source>
</evidence>
<keyword evidence="1" id="KW-0520">NAD</keyword>
<dbReference type="OrthoDB" id="1678688at2759"/>
<protein>
    <recommendedName>
        <fullName evidence="3">TIR domain-containing protein</fullName>
    </recommendedName>
</protein>
<evidence type="ECO:0000256" key="1">
    <source>
        <dbReference type="ARBA" id="ARBA00023027"/>
    </source>
</evidence>
<dbReference type="Proteomes" id="UP000224567">
    <property type="component" value="Unassembled WGS sequence"/>
</dbReference>
<dbReference type="EMBL" id="MLFT02000006">
    <property type="protein sequence ID" value="PHT45674.1"/>
    <property type="molecule type" value="Genomic_DNA"/>
</dbReference>
<dbReference type="SUPFAM" id="SSF52200">
    <property type="entry name" value="Toll/Interleukin receptor TIR domain"/>
    <property type="match status" value="1"/>
</dbReference>
<name>A0A2G2WKA6_CAPBA</name>
<dbReference type="Gene3D" id="3.40.50.10140">
    <property type="entry name" value="Toll/interleukin-1 receptor homology (TIR) domain"/>
    <property type="match status" value="1"/>
</dbReference>
<dbReference type="PANTHER" id="PTHR32009:SF89">
    <property type="entry name" value="TMV RESISTANCE PROTEIN N"/>
    <property type="match status" value="1"/>
</dbReference>
<feature type="domain" description="TIR" evidence="3">
    <location>
        <begin position="112"/>
        <end position="263"/>
    </location>
</feature>
<reference evidence="4 5" key="1">
    <citation type="journal article" date="2017" name="Genome Biol.">
        <title>New reference genome sequences of hot pepper reveal the massive evolution of plant disease-resistance genes by retroduplication.</title>
        <authorList>
            <person name="Kim S."/>
            <person name="Park J."/>
            <person name="Yeom S.I."/>
            <person name="Kim Y.M."/>
            <person name="Seo E."/>
            <person name="Kim K.T."/>
            <person name="Kim M.S."/>
            <person name="Lee J.M."/>
            <person name="Cheong K."/>
            <person name="Shin H.S."/>
            <person name="Kim S.B."/>
            <person name="Han K."/>
            <person name="Lee J."/>
            <person name="Park M."/>
            <person name="Lee H.A."/>
            <person name="Lee H.Y."/>
            <person name="Lee Y."/>
            <person name="Oh S."/>
            <person name="Lee J.H."/>
            <person name="Choi E."/>
            <person name="Choi E."/>
            <person name="Lee S.E."/>
            <person name="Jeon J."/>
            <person name="Kim H."/>
            <person name="Choi G."/>
            <person name="Song H."/>
            <person name="Lee J."/>
            <person name="Lee S.C."/>
            <person name="Kwon J.K."/>
            <person name="Lee H.Y."/>
            <person name="Koo N."/>
            <person name="Hong Y."/>
            <person name="Kim R.W."/>
            <person name="Kang W.H."/>
            <person name="Huh J.H."/>
            <person name="Kang B.C."/>
            <person name="Yang T.J."/>
            <person name="Lee Y.H."/>
            <person name="Bennetzen J.L."/>
            <person name="Choi D."/>
        </authorList>
    </citation>
    <scope>NUCLEOTIDE SEQUENCE [LARGE SCALE GENOMIC DNA]</scope>
    <source>
        <strain evidence="5">cv. PBC81</strain>
    </source>
</reference>
<dbReference type="SMART" id="SM00255">
    <property type="entry name" value="TIR"/>
    <property type="match status" value="1"/>
</dbReference>
<dbReference type="GO" id="GO:0007165">
    <property type="term" value="P:signal transduction"/>
    <property type="evidence" value="ECO:0007669"/>
    <property type="project" value="InterPro"/>
</dbReference>
<dbReference type="Pfam" id="PF01582">
    <property type="entry name" value="TIR"/>
    <property type="match status" value="1"/>
</dbReference>
<dbReference type="PROSITE" id="PS50104">
    <property type="entry name" value="TIR"/>
    <property type="match status" value="1"/>
</dbReference>
<evidence type="ECO:0000259" key="3">
    <source>
        <dbReference type="PROSITE" id="PS50104"/>
    </source>
</evidence>
<dbReference type="InterPro" id="IPR000157">
    <property type="entry name" value="TIR_dom"/>
</dbReference>